<keyword evidence="3" id="KW-1133">Transmembrane helix</keyword>
<dbReference type="EMBL" id="JAIWIU010000031">
    <property type="protein sequence ID" value="MCA2015547.1"/>
    <property type="molecule type" value="Genomic_DNA"/>
</dbReference>
<dbReference type="Proteomes" id="UP001199044">
    <property type="component" value="Unassembled WGS sequence"/>
</dbReference>
<feature type="transmembrane region" description="Helical" evidence="3">
    <location>
        <begin position="246"/>
        <end position="266"/>
    </location>
</feature>
<dbReference type="InterPro" id="IPR050465">
    <property type="entry name" value="UPF0194_transport"/>
</dbReference>
<keyword evidence="3" id="KW-0472">Membrane</keyword>
<comment type="caution">
    <text evidence="4">The sequence shown here is derived from an EMBL/GenBank/DDBJ whole genome shotgun (WGS) entry which is preliminary data.</text>
</comment>
<feature type="transmembrane region" description="Helical" evidence="3">
    <location>
        <begin position="175"/>
        <end position="198"/>
    </location>
</feature>
<dbReference type="PANTHER" id="PTHR32347">
    <property type="entry name" value="EFFLUX SYSTEM COMPONENT YKNX-RELATED"/>
    <property type="match status" value="1"/>
</dbReference>
<sequence>MMSASLPECLPPLRQELRLHEAPAAENGAPRWTLEDPVRGQFFQLGWLETEFLAHWQSSAEELLKRICQTTTLSPNATQLGAFIRFLQHNQLVQAECEDLIEQDKQRRSAQKWWQWLFQRHLSFRVPLCSPDAWLTQALPWVRPLLSRQFIQLSALVGLMGLWLASHQWQEFSAGFSYLFSFSGIVLSVTTVIVVKVLHELGHAFVCKKYHGRVATMGVNFILFWPVLYTDVTTAWRLKQQRPRMLISAAGMLTEAVIAAWALLLWNFFDPGIARSVLLTLATTSLLLSLSVNLSPLMRFDGYFIFSDWLEMPNLQQRASKMAQWKIRSWLWGWQDAAPEPIRKARQRLVISYAFAMWLYRLTLYFGIALGIYHLVFKALGVVLFMVEIAYLLVRPCVYEIRYWLSQKQKMTFNLNTKLTLITSLLLLIGLIVPWHQTISAPAMWLAKQQTLFVAQDAQLQNIEVQSGQQVQAGEVLFRLSSPLLLQSITELTYRQQSLLKQLQSYPFDKKASADLAIIRDELVVITQRLAQQQTLLDELTVRAPFAGQVVDLNPYLQAGDWLATGQVLATLISNQESRVDAYIDEHQYARLNAGATAVFVAENLNQPPVALLLSKLSLGTIDNLGAHPELSSPYLGPIAANIDRKTHQPIPEQALYLATLQVQDTNAPAFQMRGQVTIEGEGQSILSRVWQAIMKVLIRESVM</sequence>
<feature type="transmembrane region" description="Helical" evidence="3">
    <location>
        <begin position="415"/>
        <end position="435"/>
    </location>
</feature>
<keyword evidence="5" id="KW-1185">Reference proteome</keyword>
<feature type="transmembrane region" description="Helical" evidence="3">
    <location>
        <begin position="150"/>
        <end position="169"/>
    </location>
</feature>
<dbReference type="Gene3D" id="2.40.50.100">
    <property type="match status" value="1"/>
</dbReference>
<keyword evidence="2" id="KW-0175">Coiled coil</keyword>
<feature type="transmembrane region" description="Helical" evidence="3">
    <location>
        <begin position="272"/>
        <end position="290"/>
    </location>
</feature>
<organism evidence="4 5">
    <name type="scientific">Vibrio tritonius</name>
    <dbReference type="NCBI Taxonomy" id="1435069"/>
    <lineage>
        <taxon>Bacteria</taxon>
        <taxon>Pseudomonadati</taxon>
        <taxon>Pseudomonadota</taxon>
        <taxon>Gammaproteobacteria</taxon>
        <taxon>Vibrionales</taxon>
        <taxon>Vibrionaceae</taxon>
        <taxon>Vibrio</taxon>
    </lineage>
</organism>
<feature type="transmembrane region" description="Helical" evidence="3">
    <location>
        <begin position="350"/>
        <end position="369"/>
    </location>
</feature>
<name>A0ABS7YKM4_9VIBR</name>
<evidence type="ECO:0000256" key="1">
    <source>
        <dbReference type="ARBA" id="ARBA00004196"/>
    </source>
</evidence>
<keyword evidence="3" id="KW-0812">Transmembrane</keyword>
<evidence type="ECO:0000313" key="4">
    <source>
        <dbReference type="EMBL" id="MCA2015547.1"/>
    </source>
</evidence>
<evidence type="ECO:0000256" key="2">
    <source>
        <dbReference type="ARBA" id="ARBA00023054"/>
    </source>
</evidence>
<feature type="transmembrane region" description="Helical" evidence="3">
    <location>
        <begin position="375"/>
        <end position="394"/>
    </location>
</feature>
<dbReference type="RefSeq" id="WP_225249864.1">
    <property type="nucleotide sequence ID" value="NZ_JAIWIU010000031.1"/>
</dbReference>
<evidence type="ECO:0000313" key="5">
    <source>
        <dbReference type="Proteomes" id="UP001199044"/>
    </source>
</evidence>
<accession>A0ABS7YKM4</accession>
<protein>
    <submittedName>
        <fullName evidence="4">HlyD family efflux transporter periplasmic adaptor subunit</fullName>
    </submittedName>
</protein>
<proteinExistence type="predicted"/>
<gene>
    <name evidence="4" type="ORF">LDJ79_05445</name>
</gene>
<evidence type="ECO:0000256" key="3">
    <source>
        <dbReference type="SAM" id="Phobius"/>
    </source>
</evidence>
<dbReference type="PANTHER" id="PTHR32347:SF23">
    <property type="entry name" value="BLL5650 PROTEIN"/>
    <property type="match status" value="1"/>
</dbReference>
<comment type="subcellular location">
    <subcellularLocation>
        <location evidence="1">Cell envelope</location>
    </subcellularLocation>
</comment>
<reference evidence="5" key="1">
    <citation type="submission" date="2023-07" db="EMBL/GenBank/DDBJ databases">
        <title>Molecular identification of indigenous halophilic bacteria isolated from red sea cost, biodegradation of synthetic dyes and assessment of degraded metabolite toxicity.</title>
        <authorList>
            <person name="Chaieb K."/>
            <person name="Altayb H.N."/>
        </authorList>
    </citation>
    <scope>NUCLEOTIDE SEQUENCE [LARGE SCALE GENOMIC DNA]</scope>
    <source>
        <strain evidence="5">K20</strain>
    </source>
</reference>